<keyword evidence="1" id="KW-0238">DNA-binding</keyword>
<name>A0A2G1BQI0_9FLAO</name>
<dbReference type="InterPro" id="IPR010998">
    <property type="entry name" value="Integrase_recombinase_N"/>
</dbReference>
<dbReference type="AlphaFoldDB" id="A0A2G1BQI0"/>
<dbReference type="GO" id="GO:0015074">
    <property type="term" value="P:DNA integration"/>
    <property type="evidence" value="ECO:0007669"/>
    <property type="project" value="InterPro"/>
</dbReference>
<dbReference type="Pfam" id="PF13495">
    <property type="entry name" value="Phage_int_SAM_4"/>
    <property type="match status" value="1"/>
</dbReference>
<evidence type="ECO:0000256" key="1">
    <source>
        <dbReference type="ARBA" id="ARBA00023125"/>
    </source>
</evidence>
<feature type="domain" description="Integrase SAM-like N-terminal" evidence="2">
    <location>
        <begin position="2"/>
        <end position="40"/>
    </location>
</feature>
<organism evidence="3 4">
    <name type="scientific">Tenacibaculum discolor</name>
    <dbReference type="NCBI Taxonomy" id="361581"/>
    <lineage>
        <taxon>Bacteria</taxon>
        <taxon>Pseudomonadati</taxon>
        <taxon>Bacteroidota</taxon>
        <taxon>Flavobacteriia</taxon>
        <taxon>Flavobacteriales</taxon>
        <taxon>Flavobacteriaceae</taxon>
        <taxon>Tenacibaculum</taxon>
    </lineage>
</organism>
<proteinExistence type="predicted"/>
<dbReference type="EMBL" id="PDUU01001010">
    <property type="protein sequence ID" value="PHN95825.1"/>
    <property type="molecule type" value="Genomic_DNA"/>
</dbReference>
<dbReference type="InterPro" id="IPR004107">
    <property type="entry name" value="Integrase_SAM-like_N"/>
</dbReference>
<dbReference type="GO" id="GO:0003677">
    <property type="term" value="F:DNA binding"/>
    <property type="evidence" value="ECO:0007669"/>
    <property type="project" value="UniProtKB-KW"/>
</dbReference>
<feature type="non-terminal residue" evidence="3">
    <location>
        <position position="40"/>
    </location>
</feature>
<protein>
    <submittedName>
        <fullName evidence="3">Integrase</fullName>
    </submittedName>
</protein>
<evidence type="ECO:0000259" key="2">
    <source>
        <dbReference type="Pfam" id="PF13495"/>
    </source>
</evidence>
<reference evidence="3 4" key="1">
    <citation type="journal article" date="2016" name="Nat. Commun.">
        <title>Microbial interactions lead to rapid micro-scale successions on model marine particles.</title>
        <authorList>
            <person name="Datta M.S."/>
            <person name="Sliwerska E."/>
            <person name="Gore J."/>
            <person name="Polz M.F."/>
            <person name="Cordero O.X."/>
        </authorList>
    </citation>
    <scope>NUCLEOTIDE SEQUENCE [LARGE SCALE GENOMIC DNA]</scope>
    <source>
        <strain evidence="3 4">4G03</strain>
    </source>
</reference>
<sequence length="40" mass="5042">MFMQMVIEHMHNRRYAKRSIELYSKWVISFIRFNDNKHPS</sequence>
<evidence type="ECO:0000313" key="3">
    <source>
        <dbReference type="EMBL" id="PHN95825.1"/>
    </source>
</evidence>
<accession>A0A2G1BQI0</accession>
<comment type="caution">
    <text evidence="3">The sequence shown here is derived from an EMBL/GenBank/DDBJ whole genome shotgun (WGS) entry which is preliminary data.</text>
</comment>
<dbReference type="Proteomes" id="UP000222163">
    <property type="component" value="Unassembled WGS sequence"/>
</dbReference>
<evidence type="ECO:0000313" key="4">
    <source>
        <dbReference type="Proteomes" id="UP000222163"/>
    </source>
</evidence>
<gene>
    <name evidence="3" type="ORF">CSC81_18420</name>
</gene>
<dbReference type="Gene3D" id="1.10.150.130">
    <property type="match status" value="1"/>
</dbReference>